<dbReference type="PANTHER" id="PTHR44167">
    <property type="entry name" value="OVARIAN-SPECIFIC SERINE/THREONINE-PROTEIN KINASE LOK-RELATED"/>
    <property type="match status" value="1"/>
</dbReference>
<feature type="domain" description="Protein kinase" evidence="1">
    <location>
        <begin position="45"/>
        <end position="238"/>
    </location>
</feature>
<evidence type="ECO:0000313" key="2">
    <source>
        <dbReference type="EMBL" id="VEU44680.1"/>
    </source>
</evidence>
<dbReference type="EMBL" id="CAACVS010000654">
    <property type="protein sequence ID" value="VEU44680.1"/>
    <property type="molecule type" value="Genomic_DNA"/>
</dbReference>
<gene>
    <name evidence="2" type="ORF">PSNMU_V1.4_AUG-EV-PASAV3_0118060</name>
</gene>
<dbReference type="PANTHER" id="PTHR44167:SF24">
    <property type="entry name" value="SERINE_THREONINE-PROTEIN KINASE CHK2"/>
    <property type="match status" value="1"/>
</dbReference>
<evidence type="ECO:0000313" key="3">
    <source>
        <dbReference type="Proteomes" id="UP000291116"/>
    </source>
</evidence>
<dbReference type="OrthoDB" id="42502at2759"/>
<dbReference type="Pfam" id="PF00069">
    <property type="entry name" value="Pkinase"/>
    <property type="match status" value="1"/>
</dbReference>
<name>A0A448ZRK2_9STRA</name>
<dbReference type="SUPFAM" id="SSF56112">
    <property type="entry name" value="Protein kinase-like (PK-like)"/>
    <property type="match status" value="1"/>
</dbReference>
<dbReference type="InterPro" id="IPR000719">
    <property type="entry name" value="Prot_kinase_dom"/>
</dbReference>
<dbReference type="GO" id="GO:0005524">
    <property type="term" value="F:ATP binding"/>
    <property type="evidence" value="ECO:0007669"/>
    <property type="project" value="InterPro"/>
</dbReference>
<evidence type="ECO:0000259" key="1">
    <source>
        <dbReference type="PROSITE" id="PS50011"/>
    </source>
</evidence>
<organism evidence="2 3">
    <name type="scientific">Pseudo-nitzschia multistriata</name>
    <dbReference type="NCBI Taxonomy" id="183589"/>
    <lineage>
        <taxon>Eukaryota</taxon>
        <taxon>Sar</taxon>
        <taxon>Stramenopiles</taxon>
        <taxon>Ochrophyta</taxon>
        <taxon>Bacillariophyta</taxon>
        <taxon>Bacillariophyceae</taxon>
        <taxon>Bacillariophycidae</taxon>
        <taxon>Bacillariales</taxon>
        <taxon>Bacillariaceae</taxon>
        <taxon>Pseudo-nitzschia</taxon>
    </lineage>
</organism>
<keyword evidence="3" id="KW-1185">Reference proteome</keyword>
<dbReference type="GO" id="GO:0044773">
    <property type="term" value="P:mitotic DNA damage checkpoint signaling"/>
    <property type="evidence" value="ECO:0007669"/>
    <property type="project" value="TreeGrafter"/>
</dbReference>
<protein>
    <recommendedName>
        <fullName evidence="1">Protein kinase domain-containing protein</fullName>
    </recommendedName>
</protein>
<reference evidence="2 3" key="1">
    <citation type="submission" date="2019-01" db="EMBL/GenBank/DDBJ databases">
        <authorList>
            <person name="Ferrante I. M."/>
        </authorList>
    </citation>
    <scope>NUCLEOTIDE SEQUENCE [LARGE SCALE GENOMIC DNA]</scope>
    <source>
        <strain evidence="2 3">B856</strain>
    </source>
</reference>
<dbReference type="GO" id="GO:0005737">
    <property type="term" value="C:cytoplasm"/>
    <property type="evidence" value="ECO:0007669"/>
    <property type="project" value="TreeGrafter"/>
</dbReference>
<dbReference type="AlphaFoldDB" id="A0A448ZRK2"/>
<proteinExistence type="predicted"/>
<dbReference type="GO" id="GO:0004674">
    <property type="term" value="F:protein serine/threonine kinase activity"/>
    <property type="evidence" value="ECO:0007669"/>
    <property type="project" value="TreeGrafter"/>
</dbReference>
<accession>A0A448ZRK2</accession>
<sequence>MTAFIEDPVKKAGVEWAKKNHFAKFVESKIVDNSDAYPKFDKAQLNLGKVLGKGGFCTVYEVRGVDVANRRRLSQEADEAQFIAENCLRKETGDARYAIKFLSPEIVSENGSFIQGILDMATETRVFSDTEHPNIVKARAFAHESPFDEQYFIMMDRLYDTLEKRIGKWAKQNRRYSGLNGKLLDRKGQKKKDLLEERVVDAFDLSDAIGYLHQKNIVYRDIKPENIGFDVRDDIKLL</sequence>
<dbReference type="Gene3D" id="3.30.200.20">
    <property type="entry name" value="Phosphorylase Kinase, domain 1"/>
    <property type="match status" value="1"/>
</dbReference>
<dbReference type="GO" id="GO:0005634">
    <property type="term" value="C:nucleus"/>
    <property type="evidence" value="ECO:0007669"/>
    <property type="project" value="TreeGrafter"/>
</dbReference>
<dbReference type="Proteomes" id="UP000291116">
    <property type="component" value="Unassembled WGS sequence"/>
</dbReference>
<dbReference type="InterPro" id="IPR011009">
    <property type="entry name" value="Kinase-like_dom_sf"/>
</dbReference>
<dbReference type="PROSITE" id="PS50011">
    <property type="entry name" value="PROTEIN_KINASE_DOM"/>
    <property type="match status" value="1"/>
</dbReference>
<dbReference type="Gene3D" id="1.10.510.10">
    <property type="entry name" value="Transferase(Phosphotransferase) domain 1"/>
    <property type="match status" value="1"/>
</dbReference>